<evidence type="ECO:0000313" key="2">
    <source>
        <dbReference type="EMBL" id="SKA65336.1"/>
    </source>
</evidence>
<dbReference type="Pfam" id="PF13306">
    <property type="entry name" value="LRR_5"/>
    <property type="match status" value="1"/>
</dbReference>
<dbReference type="InterPro" id="IPR026906">
    <property type="entry name" value="LRR_5"/>
</dbReference>
<dbReference type="STRING" id="39495.SAMN02745111_01074"/>
<feature type="signal peptide" evidence="1">
    <location>
        <begin position="1"/>
        <end position="30"/>
    </location>
</feature>
<feature type="chain" id="PRO_5012278594" evidence="1">
    <location>
        <begin position="31"/>
        <end position="223"/>
    </location>
</feature>
<name>A0A1T4VK77_9FIRM</name>
<protein>
    <submittedName>
        <fullName evidence="2">Leucine rich repeat-containing protein</fullName>
    </submittedName>
</protein>
<keyword evidence="3" id="KW-1185">Reference proteome</keyword>
<organism evidence="2 3">
    <name type="scientific">Eubacterium uniforme</name>
    <dbReference type="NCBI Taxonomy" id="39495"/>
    <lineage>
        <taxon>Bacteria</taxon>
        <taxon>Bacillati</taxon>
        <taxon>Bacillota</taxon>
        <taxon>Clostridia</taxon>
        <taxon>Eubacteriales</taxon>
        <taxon>Eubacteriaceae</taxon>
        <taxon>Eubacterium</taxon>
    </lineage>
</organism>
<dbReference type="AlphaFoldDB" id="A0A1T4VK77"/>
<accession>A0A1T4VK77</accession>
<dbReference type="Proteomes" id="UP000190814">
    <property type="component" value="Unassembled WGS sequence"/>
</dbReference>
<dbReference type="InterPro" id="IPR032675">
    <property type="entry name" value="LRR_dom_sf"/>
</dbReference>
<evidence type="ECO:0000313" key="3">
    <source>
        <dbReference type="Proteomes" id="UP000190814"/>
    </source>
</evidence>
<sequence length="223" mass="25614">MKLKLLKKGIIYFSISAFSFMSLQSENAFADELGAYVGSDANDIIHIRKDDEDNVNTESEKTNKEVKYGPKKGKKISDGVLNFKITKRANTGTFGEGSVEVIRLKKKSVRKVVIKDTVKIDGFKYFVRSIGKNAFKNNKKIRQVRIKSVYLKKIGAKAFYNCKKLKKVYIYSLVSLRYGKKAFYKKGNSKMTIIYSSECIKNMKLRLKKAKCKGYRYTIKKLM</sequence>
<dbReference type="Gene3D" id="3.80.10.10">
    <property type="entry name" value="Ribonuclease Inhibitor"/>
    <property type="match status" value="1"/>
</dbReference>
<dbReference type="EMBL" id="FUXZ01000006">
    <property type="protein sequence ID" value="SKA65336.1"/>
    <property type="molecule type" value="Genomic_DNA"/>
</dbReference>
<keyword evidence="1" id="KW-0732">Signal</keyword>
<evidence type="ECO:0000256" key="1">
    <source>
        <dbReference type="SAM" id="SignalP"/>
    </source>
</evidence>
<proteinExistence type="predicted"/>
<reference evidence="2 3" key="1">
    <citation type="submission" date="2017-02" db="EMBL/GenBank/DDBJ databases">
        <authorList>
            <person name="Peterson S.W."/>
        </authorList>
    </citation>
    <scope>NUCLEOTIDE SEQUENCE [LARGE SCALE GENOMIC DNA]</scope>
    <source>
        <strain evidence="2 3">ATCC 35992</strain>
    </source>
</reference>
<gene>
    <name evidence="2" type="ORF">SAMN02745111_01074</name>
</gene>